<keyword evidence="2" id="KW-0217">Developmental protein</keyword>
<dbReference type="PANTHER" id="PTHR35296:SF8">
    <property type="entry name" value="SMALL AUXIN-UP RNA-RELATED"/>
    <property type="match status" value="1"/>
</dbReference>
<name>A0A3P6EEA8_BRAOL</name>
<dbReference type="GO" id="GO:0009733">
    <property type="term" value="P:response to auxin"/>
    <property type="evidence" value="ECO:0007669"/>
    <property type="project" value="InterPro"/>
</dbReference>
<gene>
    <name evidence="4" type="ORF">BOLC5T30280H</name>
</gene>
<dbReference type="InterPro" id="IPR003676">
    <property type="entry name" value="SAUR_fam"/>
</dbReference>
<dbReference type="Pfam" id="PF02519">
    <property type="entry name" value="Auxin_inducible"/>
    <property type="match status" value="1"/>
</dbReference>
<dbReference type="AlphaFoldDB" id="A0A3P6EEA8"/>
<protein>
    <submittedName>
        <fullName evidence="4">Uncharacterized protein</fullName>
    </submittedName>
</protein>
<accession>A0A3P6EEA8</accession>
<evidence type="ECO:0000256" key="1">
    <source>
        <dbReference type="ARBA" id="ARBA00006974"/>
    </source>
</evidence>
<dbReference type="EMBL" id="LR031877">
    <property type="protein sequence ID" value="VDD42733.1"/>
    <property type="molecule type" value="Genomic_DNA"/>
</dbReference>
<comment type="similarity">
    <text evidence="1">Belongs to the ARG7 family.</text>
</comment>
<proteinExistence type="inferred from homology"/>
<evidence type="ECO:0000256" key="3">
    <source>
        <dbReference type="ARBA" id="ARBA00022604"/>
    </source>
</evidence>
<dbReference type="PANTHER" id="PTHR35296">
    <property type="entry name" value="EXPRESSED PROTEIN"/>
    <property type="match status" value="1"/>
</dbReference>
<feature type="non-terminal residue" evidence="4">
    <location>
        <position position="136"/>
    </location>
</feature>
<evidence type="ECO:0000256" key="2">
    <source>
        <dbReference type="ARBA" id="ARBA00022473"/>
    </source>
</evidence>
<keyword evidence="3" id="KW-0341">Growth regulation</keyword>
<reference evidence="4" key="1">
    <citation type="submission" date="2018-11" db="EMBL/GenBank/DDBJ databases">
        <authorList>
            <consortium name="Genoscope - CEA"/>
            <person name="William W."/>
        </authorList>
    </citation>
    <scope>NUCLEOTIDE SEQUENCE</scope>
</reference>
<organism evidence="4">
    <name type="scientific">Brassica oleracea</name>
    <name type="common">Wild cabbage</name>
    <dbReference type="NCBI Taxonomy" id="3712"/>
    <lineage>
        <taxon>Eukaryota</taxon>
        <taxon>Viridiplantae</taxon>
        <taxon>Streptophyta</taxon>
        <taxon>Embryophyta</taxon>
        <taxon>Tracheophyta</taxon>
        <taxon>Spermatophyta</taxon>
        <taxon>Magnoliopsida</taxon>
        <taxon>eudicotyledons</taxon>
        <taxon>Gunneridae</taxon>
        <taxon>Pentapetalae</taxon>
        <taxon>rosids</taxon>
        <taxon>malvids</taxon>
        <taxon>Brassicales</taxon>
        <taxon>Brassicaceae</taxon>
        <taxon>Brassiceae</taxon>
        <taxon>Brassica</taxon>
    </lineage>
</organism>
<sequence length="136" mass="15441">MAKFGKLTKLKSVIKKWPSFIKNHHSSTVSTTTSATATEVSKCNDLQLVYVGKSRRPYMLSSHVIDHPLFQELLDRSSRFMEERHDQKTILVACEVVLFEHLLLNNSCSTTVAPITTMMVMIAKEDPSRNWLSSTL</sequence>
<evidence type="ECO:0000313" key="4">
    <source>
        <dbReference type="EMBL" id="VDD42733.1"/>
    </source>
</evidence>